<dbReference type="OrthoDB" id="9795776at2"/>
<keyword evidence="5" id="KW-0378">Hydrolase</keyword>
<dbReference type="AlphaFoldDB" id="A0A430APW7"/>
<dbReference type="InterPro" id="IPR052021">
    <property type="entry name" value="Type-I_RS_S_subunit"/>
</dbReference>
<keyword evidence="5" id="KW-0540">Nuclease</keyword>
<sequence length="201" mass="22619">MTLLDDNLLIRFTSVNWEQRKLGKLAKFSKGKGYTKGDLIKEGSPIILYGRLYTNFQTIITDVDTYVDAQENSILSEGREVVVPSSGETSEDIARAAVVDNEDIILGGDLNIIKPSEKIESTFLALTISNGEAKKELMKKAQGNSVVHLYNADLKEVKLFYPDFEEQTKIGNFFKQLDETITLQGKQLYILDKYRIILSLS</sequence>
<dbReference type="PANTHER" id="PTHR30408:SF12">
    <property type="entry name" value="TYPE I RESTRICTION ENZYME MJAVIII SPECIFICITY SUBUNIT"/>
    <property type="match status" value="1"/>
</dbReference>
<evidence type="ECO:0000256" key="2">
    <source>
        <dbReference type="ARBA" id="ARBA00022747"/>
    </source>
</evidence>
<accession>A0A430APW7</accession>
<evidence type="ECO:0000313" key="6">
    <source>
        <dbReference type="Proteomes" id="UP000288028"/>
    </source>
</evidence>
<dbReference type="InterPro" id="IPR000055">
    <property type="entry name" value="Restrct_endonuc_typeI_TRD"/>
</dbReference>
<dbReference type="InterPro" id="IPR044946">
    <property type="entry name" value="Restrct_endonuc_typeI_TRD_sf"/>
</dbReference>
<dbReference type="GO" id="GO:0009307">
    <property type="term" value="P:DNA restriction-modification system"/>
    <property type="evidence" value="ECO:0007669"/>
    <property type="project" value="UniProtKB-KW"/>
</dbReference>
<dbReference type="GO" id="GO:0004519">
    <property type="term" value="F:endonuclease activity"/>
    <property type="evidence" value="ECO:0007669"/>
    <property type="project" value="UniProtKB-KW"/>
</dbReference>
<keyword evidence="6" id="KW-1185">Reference proteome</keyword>
<evidence type="ECO:0000256" key="1">
    <source>
        <dbReference type="ARBA" id="ARBA00010923"/>
    </source>
</evidence>
<comment type="similarity">
    <text evidence="1">Belongs to the type-I restriction system S methylase family.</text>
</comment>
<feature type="domain" description="Type I restriction modification DNA specificity" evidence="4">
    <location>
        <begin position="15"/>
        <end position="186"/>
    </location>
</feature>
<dbReference type="GO" id="GO:0003677">
    <property type="term" value="F:DNA binding"/>
    <property type="evidence" value="ECO:0007669"/>
    <property type="project" value="UniProtKB-KW"/>
</dbReference>
<dbReference type="Pfam" id="PF01420">
    <property type="entry name" value="Methylase_S"/>
    <property type="match status" value="1"/>
</dbReference>
<keyword evidence="3" id="KW-0238">DNA-binding</keyword>
<comment type="caution">
    <text evidence="5">The sequence shown here is derived from an EMBL/GenBank/DDBJ whole genome shotgun (WGS) entry which is preliminary data.</text>
</comment>
<organism evidence="5 6">
    <name type="scientific">Vagococcus carniphilus</name>
    <dbReference type="NCBI Taxonomy" id="218144"/>
    <lineage>
        <taxon>Bacteria</taxon>
        <taxon>Bacillati</taxon>
        <taxon>Bacillota</taxon>
        <taxon>Bacilli</taxon>
        <taxon>Lactobacillales</taxon>
        <taxon>Enterococcaceae</taxon>
        <taxon>Vagococcus</taxon>
    </lineage>
</organism>
<evidence type="ECO:0000259" key="4">
    <source>
        <dbReference type="Pfam" id="PF01420"/>
    </source>
</evidence>
<dbReference type="SUPFAM" id="SSF116734">
    <property type="entry name" value="DNA methylase specificity domain"/>
    <property type="match status" value="1"/>
</dbReference>
<proteinExistence type="inferred from homology"/>
<dbReference type="EMBL" id="NGKB01000019">
    <property type="protein sequence ID" value="RSU10200.1"/>
    <property type="molecule type" value="Genomic_DNA"/>
</dbReference>
<protein>
    <submittedName>
        <fullName evidence="5">Restriction endonuclease subunit S</fullName>
    </submittedName>
</protein>
<dbReference type="Gene3D" id="3.90.220.20">
    <property type="entry name" value="DNA methylase specificity domains"/>
    <property type="match status" value="1"/>
</dbReference>
<dbReference type="PANTHER" id="PTHR30408">
    <property type="entry name" value="TYPE-1 RESTRICTION ENZYME ECOKI SPECIFICITY PROTEIN"/>
    <property type="match status" value="1"/>
</dbReference>
<keyword evidence="2" id="KW-0680">Restriction system</keyword>
<keyword evidence="5" id="KW-0255">Endonuclease</keyword>
<reference evidence="5 6" key="1">
    <citation type="submission" date="2017-05" db="EMBL/GenBank/DDBJ databases">
        <title>Vagococcus spp. assemblies.</title>
        <authorList>
            <person name="Gulvik C.A."/>
        </authorList>
    </citation>
    <scope>NUCLEOTIDE SEQUENCE [LARGE SCALE GENOMIC DNA]</scope>
    <source>
        <strain evidence="5 6">SS1714</strain>
    </source>
</reference>
<evidence type="ECO:0000313" key="5">
    <source>
        <dbReference type="EMBL" id="RSU10200.1"/>
    </source>
</evidence>
<gene>
    <name evidence="5" type="ORF">CBF28_13980</name>
</gene>
<evidence type="ECO:0000256" key="3">
    <source>
        <dbReference type="ARBA" id="ARBA00023125"/>
    </source>
</evidence>
<name>A0A430APW7_9ENTE</name>
<dbReference type="Proteomes" id="UP000288028">
    <property type="component" value="Unassembled WGS sequence"/>
</dbReference>